<evidence type="ECO:0000256" key="5">
    <source>
        <dbReference type="ARBA" id="ARBA00022946"/>
    </source>
</evidence>
<proteinExistence type="inferred from homology"/>
<evidence type="ECO:0000313" key="11">
    <source>
        <dbReference type="EMBL" id="ADY57684.1"/>
    </source>
</evidence>
<dbReference type="AlphaFoldDB" id="F0SLK1"/>
<keyword evidence="7" id="KW-0520">NAD</keyword>
<evidence type="ECO:0000313" key="12">
    <source>
        <dbReference type="Proteomes" id="UP000006860"/>
    </source>
</evidence>
<dbReference type="PANTHER" id="PTHR43706:SF47">
    <property type="entry name" value="EXTERNAL NADH-UBIQUINONE OXIDOREDUCTASE 1, MITOCHONDRIAL-RELATED"/>
    <property type="match status" value="1"/>
</dbReference>
<evidence type="ECO:0000256" key="7">
    <source>
        <dbReference type="ARBA" id="ARBA00023027"/>
    </source>
</evidence>
<dbReference type="Pfam" id="PF22366">
    <property type="entry name" value="NDH2_C"/>
    <property type="match status" value="1"/>
</dbReference>
<dbReference type="PRINTS" id="PR00368">
    <property type="entry name" value="FADPNR"/>
</dbReference>
<dbReference type="PRINTS" id="PR00411">
    <property type="entry name" value="PNDRDTASEI"/>
</dbReference>
<dbReference type="GO" id="GO:0050136">
    <property type="term" value="F:NADH dehydrogenase (quinone) (non-electrogenic) activity"/>
    <property type="evidence" value="ECO:0007669"/>
    <property type="project" value="UniProtKB-EC"/>
</dbReference>
<dbReference type="STRING" id="756272.Plabr_0054"/>
<dbReference type="HOGENOM" id="CLU_021377_7_1_0"/>
<dbReference type="InterPro" id="IPR054585">
    <property type="entry name" value="NDH2-like_C"/>
</dbReference>
<dbReference type="Pfam" id="PF07992">
    <property type="entry name" value="Pyr_redox_2"/>
    <property type="match status" value="1"/>
</dbReference>
<comment type="similarity">
    <text evidence="1">Belongs to the NADH dehydrogenase family.</text>
</comment>
<dbReference type="eggNOG" id="COG1252">
    <property type="taxonomic scope" value="Bacteria"/>
</dbReference>
<evidence type="ECO:0000256" key="2">
    <source>
        <dbReference type="ARBA" id="ARBA00012637"/>
    </source>
</evidence>
<dbReference type="Proteomes" id="UP000006860">
    <property type="component" value="Chromosome"/>
</dbReference>
<dbReference type="KEGG" id="pbs:Plabr_0054"/>
<dbReference type="RefSeq" id="WP_013626428.1">
    <property type="nucleotide sequence ID" value="NC_015174.1"/>
</dbReference>
<dbReference type="Gene3D" id="3.50.50.100">
    <property type="match status" value="1"/>
</dbReference>
<reference evidence="12" key="1">
    <citation type="submission" date="2011-02" db="EMBL/GenBank/DDBJ databases">
        <title>The complete genome of Planctomyces brasiliensis DSM 5305.</title>
        <authorList>
            <person name="Lucas S."/>
            <person name="Copeland A."/>
            <person name="Lapidus A."/>
            <person name="Bruce D."/>
            <person name="Goodwin L."/>
            <person name="Pitluck S."/>
            <person name="Kyrpides N."/>
            <person name="Mavromatis K."/>
            <person name="Pagani I."/>
            <person name="Ivanova N."/>
            <person name="Ovchinnikova G."/>
            <person name="Lu M."/>
            <person name="Detter J.C."/>
            <person name="Han C."/>
            <person name="Land M."/>
            <person name="Hauser L."/>
            <person name="Markowitz V."/>
            <person name="Cheng J.-F."/>
            <person name="Hugenholtz P."/>
            <person name="Woyke T."/>
            <person name="Wu D."/>
            <person name="Tindall B."/>
            <person name="Pomrenke H.G."/>
            <person name="Brambilla E."/>
            <person name="Klenk H.-P."/>
            <person name="Eisen J.A."/>
        </authorList>
    </citation>
    <scope>NUCLEOTIDE SEQUENCE [LARGE SCALE GENOMIC DNA]</scope>
    <source>
        <strain evidence="12">ATCC 49424 / DSM 5305 / JCM 21570 / NBRC 103401 / IFAM 1448</strain>
    </source>
</reference>
<comment type="catalytic activity">
    <reaction evidence="8">
        <text>a quinone + NADH + H(+) = a quinol + NAD(+)</text>
        <dbReference type="Rhea" id="RHEA:46160"/>
        <dbReference type="ChEBI" id="CHEBI:15378"/>
        <dbReference type="ChEBI" id="CHEBI:24646"/>
        <dbReference type="ChEBI" id="CHEBI:57540"/>
        <dbReference type="ChEBI" id="CHEBI:57945"/>
        <dbReference type="ChEBI" id="CHEBI:132124"/>
        <dbReference type="EC" id="1.6.5.9"/>
    </reaction>
</comment>
<evidence type="ECO:0000256" key="3">
    <source>
        <dbReference type="ARBA" id="ARBA00022630"/>
    </source>
</evidence>
<sequence>MEMPHRVVVVGGGFAGLTCVRNFRKSSAEAVLIDRNNYHLFQPLLYQVATGELSPANIASPLRAIVRRQKNCMVLLGEVTGFDPAQRKIHLADGQVPYDTLVVAAGAKHSYFGNDQWEPFAPGLKTIEQATDIRRRVLYAFEAAESEEYSDRRSAWLTFVIVGGGPTGVELSGALSEISHHMMKHDFRRIKPEDTRIILVEGGQHVLSMYPESLCERARRDLEKLSVEVRTGCMVTSITPTQVTMKCGDQEETIDTRTVIWGAGVAASTLGRKLAEATEAETDRVGRVVVQPDLSLTGYPEIFVIGDLAHCKDEEGRPLPGLAPVAMQQGEYVAKLVSRRIRKKQTETPEPFRYRDRGSMAVIGRYSAIAKVGNWKLSGLTAWFLWLFLHLMEITQFRNRLLVLMQWGWTYMTHDRAARLITGHRTQNDPAEKNQPDASAVD</sequence>
<dbReference type="EC" id="1.6.5.9" evidence="2"/>
<name>F0SLK1_RUBBR</name>
<feature type="domain" description="FAD/NAD(P)-binding" evidence="9">
    <location>
        <begin position="6"/>
        <end position="330"/>
    </location>
</feature>
<accession>F0SLK1</accession>
<dbReference type="InterPro" id="IPR036188">
    <property type="entry name" value="FAD/NAD-bd_sf"/>
</dbReference>
<dbReference type="SUPFAM" id="SSF51905">
    <property type="entry name" value="FAD/NAD(P)-binding domain"/>
    <property type="match status" value="1"/>
</dbReference>
<dbReference type="EMBL" id="CP002546">
    <property type="protein sequence ID" value="ADY57684.1"/>
    <property type="molecule type" value="Genomic_DNA"/>
</dbReference>
<keyword evidence="3" id="KW-0285">Flavoprotein</keyword>
<dbReference type="InterPro" id="IPR023753">
    <property type="entry name" value="FAD/NAD-binding_dom"/>
</dbReference>
<evidence type="ECO:0000256" key="4">
    <source>
        <dbReference type="ARBA" id="ARBA00022827"/>
    </source>
</evidence>
<feature type="domain" description="External alternative NADH-ubiquinone oxidoreductase-like C-terminal" evidence="10">
    <location>
        <begin position="357"/>
        <end position="412"/>
    </location>
</feature>
<evidence type="ECO:0000256" key="1">
    <source>
        <dbReference type="ARBA" id="ARBA00005272"/>
    </source>
</evidence>
<protein>
    <recommendedName>
        <fullName evidence="2">NADH:ubiquinone reductase (non-electrogenic)</fullName>
        <ecNumber evidence="2">1.6.5.9</ecNumber>
    </recommendedName>
</protein>
<keyword evidence="12" id="KW-1185">Reference proteome</keyword>
<dbReference type="PANTHER" id="PTHR43706">
    <property type="entry name" value="NADH DEHYDROGENASE"/>
    <property type="match status" value="1"/>
</dbReference>
<keyword evidence="5" id="KW-0809">Transit peptide</keyword>
<evidence type="ECO:0000256" key="8">
    <source>
        <dbReference type="ARBA" id="ARBA00047599"/>
    </source>
</evidence>
<evidence type="ECO:0000259" key="9">
    <source>
        <dbReference type="Pfam" id="PF07992"/>
    </source>
</evidence>
<keyword evidence="4" id="KW-0274">FAD</keyword>
<gene>
    <name evidence="11" type="ordered locus">Plabr_0054</name>
</gene>
<evidence type="ECO:0000256" key="6">
    <source>
        <dbReference type="ARBA" id="ARBA00023002"/>
    </source>
</evidence>
<dbReference type="InterPro" id="IPR045024">
    <property type="entry name" value="NDH-2"/>
</dbReference>
<organism evidence="11 12">
    <name type="scientific">Rubinisphaera brasiliensis (strain ATCC 49424 / DSM 5305 / JCM 21570 / IAM 15109 / NBRC 103401 / IFAM 1448)</name>
    <name type="common">Planctomyces brasiliensis</name>
    <dbReference type="NCBI Taxonomy" id="756272"/>
    <lineage>
        <taxon>Bacteria</taxon>
        <taxon>Pseudomonadati</taxon>
        <taxon>Planctomycetota</taxon>
        <taxon>Planctomycetia</taxon>
        <taxon>Planctomycetales</taxon>
        <taxon>Planctomycetaceae</taxon>
        <taxon>Rubinisphaera</taxon>
    </lineage>
</organism>
<keyword evidence="6" id="KW-0560">Oxidoreductase</keyword>
<evidence type="ECO:0000259" key="10">
    <source>
        <dbReference type="Pfam" id="PF22366"/>
    </source>
</evidence>